<evidence type="ECO:0000313" key="3">
    <source>
        <dbReference type="Proteomes" id="UP001396646"/>
    </source>
</evidence>
<dbReference type="Proteomes" id="UP001396646">
    <property type="component" value="Unassembled WGS sequence"/>
</dbReference>
<name>A0ABU9KRD8_9EURY</name>
<keyword evidence="3" id="KW-1185">Reference proteome</keyword>
<keyword evidence="1" id="KW-0472">Membrane</keyword>
<feature type="transmembrane region" description="Helical" evidence="1">
    <location>
        <begin position="80"/>
        <end position="104"/>
    </location>
</feature>
<keyword evidence="1" id="KW-0812">Transmembrane</keyword>
<dbReference type="PANTHER" id="PTHR43471">
    <property type="entry name" value="ABC TRANSPORTER PERMEASE"/>
    <property type="match status" value="1"/>
</dbReference>
<evidence type="ECO:0000256" key="1">
    <source>
        <dbReference type="SAM" id="Phobius"/>
    </source>
</evidence>
<feature type="transmembrane region" description="Helical" evidence="1">
    <location>
        <begin position="165"/>
        <end position="192"/>
    </location>
</feature>
<organism evidence="2 3">
    <name type="scientific">Methanococcoides cohabitans</name>
    <dbReference type="NCBI Taxonomy" id="3136559"/>
    <lineage>
        <taxon>Archaea</taxon>
        <taxon>Methanobacteriati</taxon>
        <taxon>Methanobacteriota</taxon>
        <taxon>Stenosarchaea group</taxon>
        <taxon>Methanomicrobia</taxon>
        <taxon>Methanosarcinales</taxon>
        <taxon>Methanosarcinaceae</taxon>
        <taxon>Methanococcoides</taxon>
    </lineage>
</organism>
<comment type="caution">
    <text evidence="2">The sequence shown here is derived from an EMBL/GenBank/DDBJ whole genome shotgun (WGS) entry which is preliminary data.</text>
</comment>
<dbReference type="EMBL" id="JBCAUS010000002">
    <property type="protein sequence ID" value="MEL4304852.1"/>
    <property type="molecule type" value="Genomic_DNA"/>
</dbReference>
<protein>
    <submittedName>
        <fullName evidence="2">ABC transporter permease subunit</fullName>
    </submittedName>
</protein>
<dbReference type="PANTHER" id="PTHR43471:SF13">
    <property type="entry name" value="ABC-2 TYPE TRANSPORT SYSTEM PERMEASE PROTEIN"/>
    <property type="match status" value="1"/>
</dbReference>
<proteinExistence type="predicted"/>
<feature type="transmembrane region" description="Helical" evidence="1">
    <location>
        <begin position="204"/>
        <end position="222"/>
    </location>
</feature>
<gene>
    <name evidence="2" type="ORF">WOA13_03220</name>
</gene>
<sequence>MNFDKIKTIAKKEFFDSVKSRSFVIVFGIFLVLMLTSSIAGVNQYNEDLQSYQETMASFGNMKSSDKFLSFPEPELMSVLFGNIVSNIAVMGAILAIMLGYNAISGEKERGNLKLLLSYPLYRDDVINGKFLGKIAVLVMTLMITALISVSVALVMGLVPTVDDIIKLMLFMAVSIVYLVTFLGISIFFSTVSKNETSSMLNSFMFWIISAILITSVSGLVADTMVPEAQGGNGLTFIVSGDTDMSDFEDASQGIGMDRFDSYEKKWKVQKMIEALISPSLNYEEVANAILGSSGDKFSLMVNDPTQDLSVFEILMGKMTNLVSMFLWAIVSLIATYYVFMRQDIR</sequence>
<accession>A0ABU9KRD8</accession>
<feature type="transmembrane region" description="Helical" evidence="1">
    <location>
        <begin position="21"/>
        <end position="42"/>
    </location>
</feature>
<dbReference type="Pfam" id="PF12679">
    <property type="entry name" value="ABC2_membrane_2"/>
    <property type="match status" value="1"/>
</dbReference>
<feature type="transmembrane region" description="Helical" evidence="1">
    <location>
        <begin position="322"/>
        <end position="340"/>
    </location>
</feature>
<dbReference type="RefSeq" id="WP_342126552.1">
    <property type="nucleotide sequence ID" value="NZ_JBCAUS010000002.1"/>
</dbReference>
<keyword evidence="1" id="KW-1133">Transmembrane helix</keyword>
<reference evidence="2 3" key="1">
    <citation type="submission" date="2024-04" db="EMBL/GenBank/DDBJ databases">
        <title>Methanococcoides sp. LMO-2.</title>
        <authorList>
            <person name="Liang L."/>
        </authorList>
    </citation>
    <scope>NUCLEOTIDE SEQUENCE [LARGE SCALE GENOMIC DNA]</scope>
    <source>
        <strain evidence="2 3">LMO-2</strain>
    </source>
</reference>
<feature type="transmembrane region" description="Helical" evidence="1">
    <location>
        <begin position="135"/>
        <end position="159"/>
    </location>
</feature>
<evidence type="ECO:0000313" key="2">
    <source>
        <dbReference type="EMBL" id="MEL4304852.1"/>
    </source>
</evidence>